<dbReference type="AlphaFoldDB" id="A0A511FET4"/>
<comment type="caution">
    <text evidence="1">The sequence shown here is derived from an EMBL/GenBank/DDBJ whole genome shotgun (WGS) entry which is preliminary data.</text>
</comment>
<evidence type="ECO:0000313" key="1">
    <source>
        <dbReference type="EMBL" id="GEL47759.1"/>
    </source>
</evidence>
<proteinExistence type="predicted"/>
<keyword evidence="3" id="KW-1185">Reference proteome</keyword>
<dbReference type="Proteomes" id="UP000564629">
    <property type="component" value="Unassembled WGS sequence"/>
</dbReference>
<sequence length="391" mass="42219">MANGLDAVLATAELGEEERAAIEAAQARFIGVGERQRFARWHDLWPLLDVGARRSVLVALAGQAEFDLLPEEVAALQWRESPGRGVYPDAVLELPGNGEAPGVVWAVLEYKLRASLNGPMLSSVLGAPDDGTLLQSAGPELRAAAYRWHPGGPLRVPQLVAYYAARDRLFGGRTDARTRWLLLTPRGWRAGWDGRWSVPAHAWTCGERDVIVEIPSIWRRRPLEDVVVVLLDLLRSSSLTSGTGSQLVEAIGAVLAAPGTWRWRGRTRSGGEVAFRTLADVVGGGCGLWDGCVTAVWRTGPDGSSASAEVRLEEGTGYIIVPRDAHGVVDADDKELLVEALTGAGQRLPGTGCARHPGRGNCGCVDVDGFDLTCLRERRARDPEQRCLMLT</sequence>
<organism evidence="1 3">
    <name type="scientific">Cellulomonas hominis</name>
    <dbReference type="NCBI Taxonomy" id="156981"/>
    <lineage>
        <taxon>Bacteria</taxon>
        <taxon>Bacillati</taxon>
        <taxon>Actinomycetota</taxon>
        <taxon>Actinomycetes</taxon>
        <taxon>Micrococcales</taxon>
        <taxon>Cellulomonadaceae</taxon>
        <taxon>Cellulomonas</taxon>
    </lineage>
</organism>
<accession>A0A511FET4</accession>
<name>A0A511FET4_9CELL</name>
<dbReference type="Proteomes" id="UP000321723">
    <property type="component" value="Unassembled WGS sequence"/>
</dbReference>
<reference evidence="1 3" key="1">
    <citation type="submission" date="2019-07" db="EMBL/GenBank/DDBJ databases">
        <title>Whole genome shotgun sequence of Cellulomonas hominis NBRC 16055.</title>
        <authorList>
            <person name="Hosoyama A."/>
            <person name="Uohara A."/>
            <person name="Ohji S."/>
            <person name="Ichikawa N."/>
        </authorList>
    </citation>
    <scope>NUCLEOTIDE SEQUENCE [LARGE SCALE GENOMIC DNA]</scope>
    <source>
        <strain evidence="1 3">NBRC 16055</strain>
    </source>
</reference>
<evidence type="ECO:0000313" key="4">
    <source>
        <dbReference type="Proteomes" id="UP000564629"/>
    </source>
</evidence>
<dbReference type="RefSeq" id="WP_146839146.1">
    <property type="nucleotide sequence ID" value="NZ_BJVQ01000047.1"/>
</dbReference>
<gene>
    <name evidence="1" type="ORF">CHO01_28750</name>
    <name evidence="2" type="ORF">HNR08_002630</name>
</gene>
<dbReference type="EMBL" id="BJVQ01000047">
    <property type="protein sequence ID" value="GEL47759.1"/>
    <property type="molecule type" value="Genomic_DNA"/>
</dbReference>
<dbReference type="EMBL" id="JACHDN010000001">
    <property type="protein sequence ID" value="MBB5473894.1"/>
    <property type="molecule type" value="Genomic_DNA"/>
</dbReference>
<evidence type="ECO:0000313" key="2">
    <source>
        <dbReference type="EMBL" id="MBB5473894.1"/>
    </source>
</evidence>
<reference evidence="2 4" key="2">
    <citation type="submission" date="2020-08" db="EMBL/GenBank/DDBJ databases">
        <title>Sequencing the genomes of 1000 actinobacteria strains.</title>
        <authorList>
            <person name="Klenk H.-P."/>
        </authorList>
    </citation>
    <scope>NUCLEOTIDE SEQUENCE [LARGE SCALE GENOMIC DNA]</scope>
    <source>
        <strain evidence="2 4">DSM 9581</strain>
    </source>
</reference>
<evidence type="ECO:0000313" key="3">
    <source>
        <dbReference type="Proteomes" id="UP000321723"/>
    </source>
</evidence>
<protein>
    <submittedName>
        <fullName evidence="1">Uncharacterized protein</fullName>
    </submittedName>
</protein>